<evidence type="ECO:0000256" key="2">
    <source>
        <dbReference type="ARBA" id="ARBA00012344"/>
    </source>
</evidence>
<dbReference type="OrthoDB" id="1933483at2759"/>
<evidence type="ECO:0000256" key="4">
    <source>
        <dbReference type="ARBA" id="ARBA00043195"/>
    </source>
</evidence>
<comment type="catalytic activity">
    <reaction evidence="6">
        <text>glutathione = L-cysteinylglycine + 5-oxo-L-proline</text>
        <dbReference type="Rhea" id="RHEA:47724"/>
        <dbReference type="ChEBI" id="CHEBI:57925"/>
        <dbReference type="ChEBI" id="CHEBI:58402"/>
        <dbReference type="ChEBI" id="CHEBI:61694"/>
        <dbReference type="EC" id="4.3.2.7"/>
    </reaction>
</comment>
<organism evidence="7 8">
    <name type="scientific">Brachionus calyciflorus</name>
    <dbReference type="NCBI Taxonomy" id="104777"/>
    <lineage>
        <taxon>Eukaryota</taxon>
        <taxon>Metazoa</taxon>
        <taxon>Spiralia</taxon>
        <taxon>Gnathifera</taxon>
        <taxon>Rotifera</taxon>
        <taxon>Eurotatoria</taxon>
        <taxon>Monogononta</taxon>
        <taxon>Pseudotrocha</taxon>
        <taxon>Ploima</taxon>
        <taxon>Brachionidae</taxon>
        <taxon>Brachionus</taxon>
    </lineage>
</organism>
<dbReference type="GO" id="GO:0005737">
    <property type="term" value="C:cytoplasm"/>
    <property type="evidence" value="ECO:0007669"/>
    <property type="project" value="TreeGrafter"/>
</dbReference>
<gene>
    <name evidence="7" type="ORF">OXX778_LOCUS4425</name>
</gene>
<keyword evidence="3" id="KW-0456">Lyase</keyword>
<evidence type="ECO:0000313" key="8">
    <source>
        <dbReference type="Proteomes" id="UP000663879"/>
    </source>
</evidence>
<comment type="caution">
    <text evidence="7">The sequence shown here is derived from an EMBL/GenBank/DDBJ whole genome shotgun (WGS) entry which is preliminary data.</text>
</comment>
<dbReference type="GO" id="GO:0006751">
    <property type="term" value="P:glutathione catabolic process"/>
    <property type="evidence" value="ECO:0007669"/>
    <property type="project" value="InterPro"/>
</dbReference>
<dbReference type="GO" id="GO:0061928">
    <property type="term" value="F:glutathione specific gamma-glutamylcyclotransferase activity"/>
    <property type="evidence" value="ECO:0007669"/>
    <property type="project" value="UniProtKB-EC"/>
</dbReference>
<sequence>MFHTDHKEDFNLLKDRLLTNNVIYLFGYGSLMWKVDFEYTRKLYGFVKNYKRHFWLLSDDHRGTPENLGRVVTLVKTENESDKVYGVAYEIHSDNMEKTFENLHFREKCGYSLKEIIFYPHENKKSKVFESNPKFITCVCYYANEDNSYYSPTNDLSLLSSQIHKSIGPSGTNKEYLFNLCNALRELIKQNSQNDSEEENELSKIFQYENHLFELENKVKSLEFY</sequence>
<name>A0A813Q232_9BILA</name>
<evidence type="ECO:0000256" key="5">
    <source>
        <dbReference type="ARBA" id="ARBA00045227"/>
    </source>
</evidence>
<comment type="similarity">
    <text evidence="1">Belongs to the gamma-glutamylcyclotransferase family. ChaC subfamily.</text>
</comment>
<dbReference type="InterPro" id="IPR013024">
    <property type="entry name" value="GGCT-like"/>
</dbReference>
<evidence type="ECO:0000313" key="7">
    <source>
        <dbReference type="EMBL" id="CAF0760923.1"/>
    </source>
</evidence>
<protein>
    <recommendedName>
        <fullName evidence="2">glutathione-specific gamma-glutamylcyclotransferase</fullName>
        <ecNumber evidence="2">4.3.2.7</ecNumber>
    </recommendedName>
    <alternativeName>
        <fullName evidence="4">Cation transport regulator-like protein 2</fullName>
    </alternativeName>
</protein>
<dbReference type="CDD" id="cd06661">
    <property type="entry name" value="GGCT_like"/>
    <property type="match status" value="1"/>
</dbReference>
<dbReference type="InterPro" id="IPR036568">
    <property type="entry name" value="GGCT-like_sf"/>
</dbReference>
<comment type="function">
    <text evidence="5">Catalyzes the cleavage of glutathione into 5-oxo-L-proline and a Cys-Gly dipeptide. Acts specifically on glutathione, but not on other gamma-glutamyl peptides.</text>
</comment>
<dbReference type="Proteomes" id="UP000663879">
    <property type="component" value="Unassembled WGS sequence"/>
</dbReference>
<dbReference type="Pfam" id="PF04752">
    <property type="entry name" value="ChaC"/>
    <property type="match status" value="1"/>
</dbReference>
<keyword evidence="8" id="KW-1185">Reference proteome</keyword>
<dbReference type="InterPro" id="IPR006840">
    <property type="entry name" value="ChaC"/>
</dbReference>
<reference evidence="7" key="1">
    <citation type="submission" date="2021-02" db="EMBL/GenBank/DDBJ databases">
        <authorList>
            <person name="Nowell W R."/>
        </authorList>
    </citation>
    <scope>NUCLEOTIDE SEQUENCE</scope>
    <source>
        <strain evidence="7">Ploen Becks lab</strain>
    </source>
</reference>
<dbReference type="PANTHER" id="PTHR12192:SF2">
    <property type="entry name" value="GLUTATHIONE-SPECIFIC GAMMA-GLUTAMYLCYCLOTRANSFERASE 2"/>
    <property type="match status" value="1"/>
</dbReference>
<evidence type="ECO:0000256" key="1">
    <source>
        <dbReference type="ARBA" id="ARBA00009662"/>
    </source>
</evidence>
<evidence type="ECO:0000256" key="3">
    <source>
        <dbReference type="ARBA" id="ARBA00023239"/>
    </source>
</evidence>
<dbReference type="EMBL" id="CAJNOC010000432">
    <property type="protein sequence ID" value="CAF0760923.1"/>
    <property type="molecule type" value="Genomic_DNA"/>
</dbReference>
<dbReference type="EC" id="4.3.2.7" evidence="2"/>
<accession>A0A813Q232</accession>
<dbReference type="Gene3D" id="3.10.490.10">
    <property type="entry name" value="Gamma-glutamyl cyclotransferase-like"/>
    <property type="match status" value="1"/>
</dbReference>
<evidence type="ECO:0000256" key="6">
    <source>
        <dbReference type="ARBA" id="ARBA00048073"/>
    </source>
</evidence>
<dbReference type="PANTHER" id="PTHR12192">
    <property type="entry name" value="CATION TRANSPORT PROTEIN CHAC-RELATED"/>
    <property type="match status" value="1"/>
</dbReference>
<proteinExistence type="inferred from homology"/>
<dbReference type="SUPFAM" id="SSF110857">
    <property type="entry name" value="Gamma-glutamyl cyclotransferase-like"/>
    <property type="match status" value="1"/>
</dbReference>
<dbReference type="AlphaFoldDB" id="A0A813Q232"/>